<sequence>MQWTAIQELLGEISFTVVILGILAYFQVIPVLPTTFPDIPHLSYILPPATLLAAYLLWLRFSFDERPESLTGYITLSRAFIVNVSILMWAIMLLPPLIVCLFSGAGLAFAVCIPVLLCVAVWRAVCGSPQPEPEYEEGWRDEVDRDFQRQPFFWQDRDILRPRFMRL</sequence>
<keyword evidence="3" id="KW-1185">Reference proteome</keyword>
<evidence type="ECO:0000313" key="3">
    <source>
        <dbReference type="Proteomes" id="UP000781932"/>
    </source>
</evidence>
<feature type="transmembrane region" description="Helical" evidence="1">
    <location>
        <begin position="9"/>
        <end position="29"/>
    </location>
</feature>
<keyword evidence="1" id="KW-1133">Transmembrane helix</keyword>
<protein>
    <recommendedName>
        <fullName evidence="4">Transmembrane protein</fullName>
    </recommendedName>
</protein>
<reference evidence="2" key="1">
    <citation type="submission" date="2020-03" db="EMBL/GenBank/DDBJ databases">
        <authorList>
            <person name="He L."/>
        </authorList>
    </citation>
    <scope>NUCLEOTIDE SEQUENCE</scope>
    <source>
        <strain evidence="2">CkLH20</strain>
    </source>
</reference>
<organism evidence="2 3">
    <name type="scientific">Colletotrichum karsti</name>
    <dbReference type="NCBI Taxonomy" id="1095194"/>
    <lineage>
        <taxon>Eukaryota</taxon>
        <taxon>Fungi</taxon>
        <taxon>Dikarya</taxon>
        <taxon>Ascomycota</taxon>
        <taxon>Pezizomycotina</taxon>
        <taxon>Sordariomycetes</taxon>
        <taxon>Hypocreomycetidae</taxon>
        <taxon>Glomerellales</taxon>
        <taxon>Glomerellaceae</taxon>
        <taxon>Colletotrichum</taxon>
        <taxon>Colletotrichum boninense species complex</taxon>
    </lineage>
</organism>
<evidence type="ECO:0000256" key="1">
    <source>
        <dbReference type="SAM" id="Phobius"/>
    </source>
</evidence>
<dbReference type="GeneID" id="62166364"/>
<proteinExistence type="predicted"/>
<name>A0A9P6HX04_9PEZI</name>
<dbReference type="AlphaFoldDB" id="A0A9P6HX04"/>
<dbReference type="EMBL" id="JAATWM020000041">
    <property type="protein sequence ID" value="KAF9871944.1"/>
    <property type="molecule type" value="Genomic_DNA"/>
</dbReference>
<dbReference type="Proteomes" id="UP000781932">
    <property type="component" value="Unassembled WGS sequence"/>
</dbReference>
<feature type="transmembrane region" description="Helical" evidence="1">
    <location>
        <begin position="96"/>
        <end position="122"/>
    </location>
</feature>
<reference evidence="2" key="2">
    <citation type="submission" date="2020-11" db="EMBL/GenBank/DDBJ databases">
        <title>Whole genome sequencing of Colletotrichum sp.</title>
        <authorList>
            <person name="Li H."/>
        </authorList>
    </citation>
    <scope>NUCLEOTIDE SEQUENCE</scope>
    <source>
        <strain evidence="2">CkLH20</strain>
    </source>
</reference>
<feature type="transmembrane region" description="Helical" evidence="1">
    <location>
        <begin position="41"/>
        <end position="58"/>
    </location>
</feature>
<gene>
    <name evidence="2" type="ORF">CkaCkLH20_10576</name>
</gene>
<comment type="caution">
    <text evidence="2">The sequence shown here is derived from an EMBL/GenBank/DDBJ whole genome shotgun (WGS) entry which is preliminary data.</text>
</comment>
<keyword evidence="1" id="KW-0472">Membrane</keyword>
<keyword evidence="1" id="KW-0812">Transmembrane</keyword>
<evidence type="ECO:0000313" key="2">
    <source>
        <dbReference type="EMBL" id="KAF9871944.1"/>
    </source>
</evidence>
<evidence type="ECO:0008006" key="4">
    <source>
        <dbReference type="Google" id="ProtNLM"/>
    </source>
</evidence>
<feature type="transmembrane region" description="Helical" evidence="1">
    <location>
        <begin position="70"/>
        <end position="90"/>
    </location>
</feature>
<dbReference type="RefSeq" id="XP_038741405.1">
    <property type="nucleotide sequence ID" value="XM_038893290.1"/>
</dbReference>
<accession>A0A9P6HX04</accession>